<keyword evidence="2" id="KW-1185">Reference proteome</keyword>
<accession>A0A397SZ63</accession>
<dbReference type="Proteomes" id="UP000265703">
    <property type="component" value="Unassembled WGS sequence"/>
</dbReference>
<proteinExistence type="predicted"/>
<reference evidence="1 2" key="1">
    <citation type="submission" date="2018-06" db="EMBL/GenBank/DDBJ databases">
        <title>Comparative genomics reveals the genomic features of Rhizophagus irregularis, R. cerebriforme, R. diaphanum and Gigaspora rosea, and their symbiotic lifestyle signature.</title>
        <authorList>
            <person name="Morin E."/>
            <person name="San Clemente H."/>
            <person name="Chen E.C.H."/>
            <person name="De La Providencia I."/>
            <person name="Hainaut M."/>
            <person name="Kuo A."/>
            <person name="Kohler A."/>
            <person name="Murat C."/>
            <person name="Tang N."/>
            <person name="Roy S."/>
            <person name="Loubradou J."/>
            <person name="Henrissat B."/>
            <person name="Grigoriev I.V."/>
            <person name="Corradi N."/>
            <person name="Roux C."/>
            <person name="Martin F.M."/>
        </authorList>
    </citation>
    <scope>NUCLEOTIDE SEQUENCE [LARGE SCALE GENOMIC DNA]</scope>
    <source>
        <strain evidence="1 2">DAOM 227022</strain>
    </source>
</reference>
<comment type="caution">
    <text evidence="1">The sequence shown here is derived from an EMBL/GenBank/DDBJ whole genome shotgun (WGS) entry which is preliminary data.</text>
</comment>
<dbReference type="AlphaFoldDB" id="A0A397SZ63"/>
<protein>
    <submittedName>
        <fullName evidence="1">Uncharacterized protein</fullName>
    </submittedName>
</protein>
<dbReference type="EMBL" id="QKYT01000150">
    <property type="protein sequence ID" value="RIA91510.1"/>
    <property type="molecule type" value="Genomic_DNA"/>
</dbReference>
<name>A0A397SZ63_9GLOM</name>
<evidence type="ECO:0000313" key="2">
    <source>
        <dbReference type="Proteomes" id="UP000265703"/>
    </source>
</evidence>
<sequence>MNENIENTNLDVDQLISNFGKLDDNSKHVRSMLVTQNNIVQNTFILTGEILNSLKTSSEDMKILRYRDWIKKLINEIAIRLDNLEGISGSDVWRRISRAFDAKIDNNRVDFRESDMQYIQRLEEIINEFDITIEEFECLMRLRNKSNHQFHKGSQTREEANNQLESFPEDIDVKDPLKKVLKALEIWTS</sequence>
<organism evidence="1 2">
    <name type="scientific">Glomus cerebriforme</name>
    <dbReference type="NCBI Taxonomy" id="658196"/>
    <lineage>
        <taxon>Eukaryota</taxon>
        <taxon>Fungi</taxon>
        <taxon>Fungi incertae sedis</taxon>
        <taxon>Mucoromycota</taxon>
        <taxon>Glomeromycotina</taxon>
        <taxon>Glomeromycetes</taxon>
        <taxon>Glomerales</taxon>
        <taxon>Glomeraceae</taxon>
        <taxon>Glomus</taxon>
    </lineage>
</organism>
<gene>
    <name evidence="1" type="ORF">C1645_821917</name>
</gene>
<evidence type="ECO:0000313" key="1">
    <source>
        <dbReference type="EMBL" id="RIA91510.1"/>
    </source>
</evidence>
<dbReference type="OrthoDB" id="2412750at2759"/>